<feature type="domain" description="CCHC-type" evidence="4">
    <location>
        <begin position="60"/>
        <end position="75"/>
    </location>
</feature>
<feature type="compositionally biased region" description="Gly residues" evidence="3">
    <location>
        <begin position="49"/>
        <end position="58"/>
    </location>
</feature>
<dbReference type="STRING" id="906689.A0A2I0X9R5"/>
<evidence type="ECO:0000256" key="1">
    <source>
        <dbReference type="ARBA" id="ARBA00022884"/>
    </source>
</evidence>
<dbReference type="PROSITE" id="PS50158">
    <property type="entry name" value="ZF_CCHC"/>
    <property type="match status" value="1"/>
</dbReference>
<keyword evidence="2" id="KW-0863">Zinc-finger</keyword>
<dbReference type="GO" id="GO:0008270">
    <property type="term" value="F:zinc ion binding"/>
    <property type="evidence" value="ECO:0007669"/>
    <property type="project" value="UniProtKB-KW"/>
</dbReference>
<feature type="compositionally biased region" description="Basic and acidic residues" evidence="3">
    <location>
        <begin position="96"/>
        <end position="112"/>
    </location>
</feature>
<dbReference type="InterPro" id="IPR051106">
    <property type="entry name" value="RNA-bind/splicing_reg"/>
</dbReference>
<dbReference type="PANTHER" id="PTHR48028:SF2">
    <property type="entry name" value="GLYCINE-RICH RNA-BINDING PROTEIN RZ1A"/>
    <property type="match status" value="1"/>
</dbReference>
<proteinExistence type="predicted"/>
<dbReference type="InterPro" id="IPR001878">
    <property type="entry name" value="Znf_CCHC"/>
</dbReference>
<feature type="compositionally biased region" description="Basic and acidic residues" evidence="3">
    <location>
        <begin position="29"/>
        <end position="48"/>
    </location>
</feature>
<dbReference type="InterPro" id="IPR035979">
    <property type="entry name" value="RBD_domain_sf"/>
</dbReference>
<dbReference type="SMART" id="SM00343">
    <property type="entry name" value="ZnF_C2HC"/>
    <property type="match status" value="1"/>
</dbReference>
<evidence type="ECO:0000313" key="5">
    <source>
        <dbReference type="EMBL" id="PKU84636.1"/>
    </source>
</evidence>
<dbReference type="Gene3D" id="4.10.60.10">
    <property type="entry name" value="Zinc finger, CCHC-type"/>
    <property type="match status" value="1"/>
</dbReference>
<evidence type="ECO:0000313" key="6">
    <source>
        <dbReference type="Proteomes" id="UP000233837"/>
    </source>
</evidence>
<dbReference type="Proteomes" id="UP000233837">
    <property type="component" value="Unassembled WGS sequence"/>
</dbReference>
<dbReference type="AlphaFoldDB" id="A0A2I0X9R5"/>
<protein>
    <recommendedName>
        <fullName evidence="4">CCHC-type domain-containing protein</fullName>
    </recommendedName>
</protein>
<reference evidence="5 6" key="1">
    <citation type="journal article" date="2016" name="Sci. Rep.">
        <title>The Dendrobium catenatum Lindl. genome sequence provides insights into polysaccharide synthase, floral development and adaptive evolution.</title>
        <authorList>
            <person name="Zhang G.Q."/>
            <person name="Xu Q."/>
            <person name="Bian C."/>
            <person name="Tsai W.C."/>
            <person name="Yeh C.M."/>
            <person name="Liu K.W."/>
            <person name="Yoshida K."/>
            <person name="Zhang L.S."/>
            <person name="Chang S.B."/>
            <person name="Chen F."/>
            <person name="Shi Y."/>
            <person name="Su Y.Y."/>
            <person name="Zhang Y.Q."/>
            <person name="Chen L.J."/>
            <person name="Yin Y."/>
            <person name="Lin M."/>
            <person name="Huang H."/>
            <person name="Deng H."/>
            <person name="Wang Z.W."/>
            <person name="Zhu S.L."/>
            <person name="Zhao X."/>
            <person name="Deng C."/>
            <person name="Niu S.C."/>
            <person name="Huang J."/>
            <person name="Wang M."/>
            <person name="Liu G.H."/>
            <person name="Yang H.J."/>
            <person name="Xiao X.J."/>
            <person name="Hsiao Y.Y."/>
            <person name="Wu W.L."/>
            <person name="Chen Y.Y."/>
            <person name="Mitsuda N."/>
            <person name="Ohme-Takagi M."/>
            <person name="Luo Y.B."/>
            <person name="Van de Peer Y."/>
            <person name="Liu Z.J."/>
        </authorList>
    </citation>
    <scope>NUCLEOTIDE SEQUENCE [LARGE SCALE GENOMIC DNA]</scope>
    <source>
        <tissue evidence="5">The whole plant</tissue>
    </source>
</reference>
<keyword evidence="1" id="KW-0694">RNA-binding</keyword>
<feature type="region of interest" description="Disordered" evidence="3">
    <location>
        <begin position="1"/>
        <end position="140"/>
    </location>
</feature>
<dbReference type="PANTHER" id="PTHR48028">
    <property type="entry name" value="GLYCINE-RICH RNA-BINDING PROTEIN RZ1A"/>
    <property type="match status" value="1"/>
</dbReference>
<evidence type="ECO:0000259" key="4">
    <source>
        <dbReference type="PROSITE" id="PS50158"/>
    </source>
</evidence>
<dbReference type="SUPFAM" id="SSF54928">
    <property type="entry name" value="RNA-binding domain, RBD"/>
    <property type="match status" value="1"/>
</dbReference>
<sequence>MEDAIDKMNGMSLDGRSITVDRAQPQGSSRDRDGGHDYDRDRDRDRGRSSGGGRGSGGDCFKCGKPCHFARECPSDDRYGGRDDRSGGGGSSSRYGSDRGGDRYSGRSRDSGSRGGSGSDRYNRDRSGPYERPSGGSYRS</sequence>
<accession>A0A2I0X9R5</accession>
<keyword evidence="2" id="KW-0862">Zinc</keyword>
<dbReference type="GO" id="GO:0003723">
    <property type="term" value="F:RNA binding"/>
    <property type="evidence" value="ECO:0007669"/>
    <property type="project" value="UniProtKB-KW"/>
</dbReference>
<evidence type="ECO:0000256" key="2">
    <source>
        <dbReference type="PROSITE-ProRule" id="PRU00047"/>
    </source>
</evidence>
<keyword evidence="2" id="KW-0479">Metal-binding</keyword>
<gene>
    <name evidence="5" type="ORF">MA16_Dca015495</name>
</gene>
<organism evidence="5 6">
    <name type="scientific">Dendrobium catenatum</name>
    <dbReference type="NCBI Taxonomy" id="906689"/>
    <lineage>
        <taxon>Eukaryota</taxon>
        <taxon>Viridiplantae</taxon>
        <taxon>Streptophyta</taxon>
        <taxon>Embryophyta</taxon>
        <taxon>Tracheophyta</taxon>
        <taxon>Spermatophyta</taxon>
        <taxon>Magnoliopsida</taxon>
        <taxon>Liliopsida</taxon>
        <taxon>Asparagales</taxon>
        <taxon>Orchidaceae</taxon>
        <taxon>Epidendroideae</taxon>
        <taxon>Malaxideae</taxon>
        <taxon>Dendrobiinae</taxon>
        <taxon>Dendrobium</taxon>
    </lineage>
</organism>
<dbReference type="EMBL" id="KZ502041">
    <property type="protein sequence ID" value="PKU84636.1"/>
    <property type="molecule type" value="Genomic_DNA"/>
</dbReference>
<name>A0A2I0X9R5_9ASPA</name>
<keyword evidence="6" id="KW-1185">Reference proteome</keyword>
<reference evidence="5 6" key="2">
    <citation type="journal article" date="2017" name="Nature">
        <title>The Apostasia genome and the evolution of orchids.</title>
        <authorList>
            <person name="Zhang G.Q."/>
            <person name="Liu K.W."/>
            <person name="Li Z."/>
            <person name="Lohaus R."/>
            <person name="Hsiao Y.Y."/>
            <person name="Niu S.C."/>
            <person name="Wang J.Y."/>
            <person name="Lin Y.C."/>
            <person name="Xu Q."/>
            <person name="Chen L.J."/>
            <person name="Yoshida K."/>
            <person name="Fujiwara S."/>
            <person name="Wang Z.W."/>
            <person name="Zhang Y.Q."/>
            <person name="Mitsuda N."/>
            <person name="Wang M."/>
            <person name="Liu G.H."/>
            <person name="Pecoraro L."/>
            <person name="Huang H.X."/>
            <person name="Xiao X.J."/>
            <person name="Lin M."/>
            <person name="Wu X.Y."/>
            <person name="Wu W.L."/>
            <person name="Chen Y.Y."/>
            <person name="Chang S.B."/>
            <person name="Sakamoto S."/>
            <person name="Ohme-Takagi M."/>
            <person name="Yagi M."/>
            <person name="Zeng S.J."/>
            <person name="Shen C.Y."/>
            <person name="Yeh C.M."/>
            <person name="Luo Y.B."/>
            <person name="Tsai W.C."/>
            <person name="Van de Peer Y."/>
            <person name="Liu Z.J."/>
        </authorList>
    </citation>
    <scope>NUCLEOTIDE SEQUENCE [LARGE SCALE GENOMIC DNA]</scope>
    <source>
        <tissue evidence="5">The whole plant</tissue>
    </source>
</reference>
<evidence type="ECO:0000256" key="3">
    <source>
        <dbReference type="SAM" id="MobiDB-lite"/>
    </source>
</evidence>
<feature type="compositionally biased region" description="Basic and acidic residues" evidence="3">
    <location>
        <begin position="69"/>
        <end position="86"/>
    </location>
</feature>